<comment type="caution">
    <text evidence="1">The sequence shown here is derived from an EMBL/GenBank/DDBJ whole genome shotgun (WGS) entry which is preliminary data.</text>
</comment>
<evidence type="ECO:0000313" key="2">
    <source>
        <dbReference type="Proteomes" id="UP000054978"/>
    </source>
</evidence>
<dbReference type="AlphaFoldDB" id="A0A158A076"/>
<evidence type="ECO:0008006" key="3">
    <source>
        <dbReference type="Google" id="ProtNLM"/>
    </source>
</evidence>
<dbReference type="Gene3D" id="3.40.1730.10">
    <property type="entry name" value="pa0076 domain"/>
    <property type="match status" value="1"/>
</dbReference>
<dbReference type="InterPro" id="IPR017748">
    <property type="entry name" value="TagF"/>
</dbReference>
<dbReference type="NCBIfam" id="TIGR03373">
    <property type="entry name" value="VI_minor_4"/>
    <property type="match status" value="1"/>
</dbReference>
<dbReference type="Pfam" id="PF09867">
    <property type="entry name" value="TagF_N"/>
    <property type="match status" value="1"/>
</dbReference>
<protein>
    <recommendedName>
        <fullName evidence="3">Type VI secretion-associated protein</fullName>
    </recommendedName>
</protein>
<dbReference type="Proteomes" id="UP000054978">
    <property type="component" value="Unassembled WGS sequence"/>
</dbReference>
<dbReference type="RefSeq" id="WP_087043364.1">
    <property type="nucleotide sequence ID" value="NZ_FCOB02000004.1"/>
</dbReference>
<evidence type="ECO:0000313" key="1">
    <source>
        <dbReference type="EMBL" id="SAK51165.1"/>
    </source>
</evidence>
<dbReference type="InterPro" id="IPR038225">
    <property type="entry name" value="TagF_sf"/>
</dbReference>
<reference evidence="1" key="1">
    <citation type="submission" date="2016-01" db="EMBL/GenBank/DDBJ databases">
        <authorList>
            <person name="Peeters C."/>
        </authorList>
    </citation>
    <scope>NUCLEOTIDE SEQUENCE [LARGE SCALE GENOMIC DNA]</scope>
    <source>
        <strain evidence="1">LMG 29326</strain>
    </source>
</reference>
<dbReference type="STRING" id="1777144.AWB83_01198"/>
<gene>
    <name evidence="1" type="ORF">AWB83_01198</name>
</gene>
<name>A0A158A076_9BURK</name>
<dbReference type="OrthoDB" id="9801841at2"/>
<keyword evidence="2" id="KW-1185">Reference proteome</keyword>
<dbReference type="EMBL" id="FCOB02000004">
    <property type="protein sequence ID" value="SAK51165.1"/>
    <property type="molecule type" value="Genomic_DNA"/>
</dbReference>
<organism evidence="1 2">
    <name type="scientific">Caballeronia ptereochthonis</name>
    <dbReference type="NCBI Taxonomy" id="1777144"/>
    <lineage>
        <taxon>Bacteria</taxon>
        <taxon>Pseudomonadati</taxon>
        <taxon>Pseudomonadota</taxon>
        <taxon>Betaproteobacteria</taxon>
        <taxon>Burkholderiales</taxon>
        <taxon>Burkholderiaceae</taxon>
        <taxon>Caballeronia</taxon>
    </lineage>
</organism>
<sequence length="250" mass="27013">MSDDLGETLTDDGAAIAGWYGKLPSLGDFAARRLSDAFVAPWDAWLAQRVAETQLALGADWLELYLTCPVWRFFAMPGAIAPTLASCWTGVVMASVDRVGRHFPLTIATPLPCAPATGAEIGALWQWLSAIEGVALAALDFDHSIERLDEQLATLPVPVLTPPRAATRAAVLHEPWIVQSAEALPEALARTFAPVWLTEVYGMSMWTSAQPAPDEVPDAPDRAPRPFTVWPVYGLPDTALFTTMLRDCGS</sequence>
<accession>A0A158A076</accession>
<proteinExistence type="predicted"/>